<evidence type="ECO:0000256" key="6">
    <source>
        <dbReference type="ARBA" id="ARBA00023033"/>
    </source>
</evidence>
<evidence type="ECO:0000256" key="3">
    <source>
        <dbReference type="ARBA" id="ARBA00022723"/>
    </source>
</evidence>
<dbReference type="SUPFAM" id="SSF48264">
    <property type="entry name" value="Cytochrome P450"/>
    <property type="match status" value="1"/>
</dbReference>
<accession>A0A072Q4S1</accession>
<evidence type="ECO:0000256" key="8">
    <source>
        <dbReference type="RuleBase" id="RU000461"/>
    </source>
</evidence>
<feature type="binding site" description="axial binding residue" evidence="7">
    <location>
        <position position="474"/>
    </location>
    <ligand>
        <name>heme</name>
        <dbReference type="ChEBI" id="CHEBI:30413"/>
    </ligand>
    <ligandPart>
        <name>Fe</name>
        <dbReference type="ChEBI" id="CHEBI:18248"/>
    </ligandPart>
</feature>
<dbReference type="Proteomes" id="UP000027920">
    <property type="component" value="Unassembled WGS sequence"/>
</dbReference>
<feature type="transmembrane region" description="Helical" evidence="9">
    <location>
        <begin position="33"/>
        <end position="54"/>
    </location>
</feature>
<proteinExistence type="inferred from homology"/>
<evidence type="ECO:0000256" key="9">
    <source>
        <dbReference type="SAM" id="Phobius"/>
    </source>
</evidence>
<comment type="cofactor">
    <cofactor evidence="1 7">
        <name>heme</name>
        <dbReference type="ChEBI" id="CHEBI:30413"/>
    </cofactor>
</comment>
<dbReference type="PRINTS" id="PR00463">
    <property type="entry name" value="EP450I"/>
</dbReference>
<gene>
    <name evidence="10" type="ORF">A1O9_00879</name>
</gene>
<dbReference type="GO" id="GO:0020037">
    <property type="term" value="F:heme binding"/>
    <property type="evidence" value="ECO:0007669"/>
    <property type="project" value="InterPro"/>
</dbReference>
<dbReference type="PANTHER" id="PTHR24305">
    <property type="entry name" value="CYTOCHROME P450"/>
    <property type="match status" value="1"/>
</dbReference>
<keyword evidence="3 7" id="KW-0479">Metal-binding</keyword>
<evidence type="ECO:0000256" key="4">
    <source>
        <dbReference type="ARBA" id="ARBA00023002"/>
    </source>
</evidence>
<dbReference type="RefSeq" id="XP_013265495.1">
    <property type="nucleotide sequence ID" value="XM_013410041.1"/>
</dbReference>
<dbReference type="FunFam" id="1.10.630.10:FF:000050">
    <property type="entry name" value="Cytochrome P450 monooxygenase"/>
    <property type="match status" value="1"/>
</dbReference>
<name>A0A072Q4S1_9EURO</name>
<dbReference type="VEuPathDB" id="FungiDB:A1O9_00879"/>
<keyword evidence="4 8" id="KW-0560">Oxidoreductase</keyword>
<dbReference type="STRING" id="1182545.A0A072Q4S1"/>
<dbReference type="PRINTS" id="PR00385">
    <property type="entry name" value="P450"/>
</dbReference>
<dbReference type="HOGENOM" id="CLU_001570_14_0_1"/>
<dbReference type="AlphaFoldDB" id="A0A072Q4S1"/>
<dbReference type="GeneID" id="25275829"/>
<reference evidence="10 11" key="1">
    <citation type="submission" date="2013-03" db="EMBL/GenBank/DDBJ databases">
        <title>The Genome Sequence of Exophiala aquamarina CBS 119918.</title>
        <authorList>
            <consortium name="The Broad Institute Genomics Platform"/>
            <person name="Cuomo C."/>
            <person name="de Hoog S."/>
            <person name="Gorbushina A."/>
            <person name="Walker B."/>
            <person name="Young S.K."/>
            <person name="Zeng Q."/>
            <person name="Gargeya S."/>
            <person name="Fitzgerald M."/>
            <person name="Haas B."/>
            <person name="Abouelleil A."/>
            <person name="Allen A.W."/>
            <person name="Alvarado L."/>
            <person name="Arachchi H.M."/>
            <person name="Berlin A.M."/>
            <person name="Chapman S.B."/>
            <person name="Gainer-Dewar J."/>
            <person name="Goldberg J."/>
            <person name="Griggs A."/>
            <person name="Gujja S."/>
            <person name="Hansen M."/>
            <person name="Howarth C."/>
            <person name="Imamovic A."/>
            <person name="Ireland A."/>
            <person name="Larimer J."/>
            <person name="McCowan C."/>
            <person name="Murphy C."/>
            <person name="Pearson M."/>
            <person name="Poon T.W."/>
            <person name="Priest M."/>
            <person name="Roberts A."/>
            <person name="Saif S."/>
            <person name="Shea T."/>
            <person name="Sisk P."/>
            <person name="Sykes S."/>
            <person name="Wortman J."/>
            <person name="Nusbaum C."/>
            <person name="Birren B."/>
        </authorList>
    </citation>
    <scope>NUCLEOTIDE SEQUENCE [LARGE SCALE GENOMIC DNA]</scope>
    <source>
        <strain evidence="10 11">CBS 119918</strain>
    </source>
</reference>
<dbReference type="InterPro" id="IPR001128">
    <property type="entry name" value="Cyt_P450"/>
</dbReference>
<keyword evidence="7 8" id="KW-0349">Heme</keyword>
<dbReference type="Pfam" id="PF00067">
    <property type="entry name" value="p450"/>
    <property type="match status" value="1"/>
</dbReference>
<protein>
    <recommendedName>
        <fullName evidence="12">Cytochrome P450 oxidoreductase</fullName>
    </recommendedName>
</protein>
<keyword evidence="9" id="KW-1133">Transmembrane helix</keyword>
<dbReference type="InterPro" id="IPR050121">
    <property type="entry name" value="Cytochrome_P450_monoxygenase"/>
</dbReference>
<sequence>MGLLSALESSLPRSSGTRALGLQTLLDRDLRGFAAPSLFLVFVLFSLYWVIPLLHNLFVSPSRNVPGPFWARVTRWYEYFAVLQGDSNQLYRRLHDKYGPVVRIGPYRYSFTRPEDVKVIYELGGKYLKSAYYNPLNPPIREQQNIFAIRDNDWHKEKRRKVAALYSMTSVVSYEEPVDKMTSVCLRKMREFADAGQLVSIPNFMQYYAFDVIGMITFDQSFGMMEHGGDTTGMIEGIRGVNDYLGHMGVTYNLHPWNAWLRSLLRLPIKGGVLAQYCFTQIAKHRAQPSATTLTKKTNYETFLAKLLRMEAEKKVAATNMIDTCGSNIGAGSDTTAISLSAALFYLYANPEKISKLRHEIETGSAEGRISNPVTFQEAQNMPFLQAVIKETLRLHPAVGTILARDVPRGGAQLGGYYFPEGAEVGCNAWVLHYNKDIYGPDAEVYRPERWLEADKSSLKDSMMFAFGAGSRTCIGKNISLLEMTKLLPQIVRDFDIELEGHSPYLNTTCAWFVYPRYKARVTLRNSK</sequence>
<evidence type="ECO:0000313" key="11">
    <source>
        <dbReference type="Proteomes" id="UP000027920"/>
    </source>
</evidence>
<comment type="similarity">
    <text evidence="2 8">Belongs to the cytochrome P450 family.</text>
</comment>
<evidence type="ECO:0000256" key="5">
    <source>
        <dbReference type="ARBA" id="ARBA00023004"/>
    </source>
</evidence>
<dbReference type="Gene3D" id="1.10.630.10">
    <property type="entry name" value="Cytochrome P450"/>
    <property type="match status" value="1"/>
</dbReference>
<dbReference type="CDD" id="cd11060">
    <property type="entry name" value="CYP57A1-like"/>
    <property type="match status" value="1"/>
</dbReference>
<keyword evidence="9" id="KW-0812">Transmembrane</keyword>
<dbReference type="OrthoDB" id="3934656at2759"/>
<keyword evidence="9" id="KW-0472">Membrane</keyword>
<dbReference type="PANTHER" id="PTHR24305:SF190">
    <property type="entry name" value="P450, PUTATIVE (EUROFUNG)-RELATED"/>
    <property type="match status" value="1"/>
</dbReference>
<dbReference type="GO" id="GO:0004497">
    <property type="term" value="F:monooxygenase activity"/>
    <property type="evidence" value="ECO:0007669"/>
    <property type="project" value="UniProtKB-KW"/>
</dbReference>
<dbReference type="InterPro" id="IPR017972">
    <property type="entry name" value="Cyt_P450_CS"/>
</dbReference>
<evidence type="ECO:0000256" key="1">
    <source>
        <dbReference type="ARBA" id="ARBA00001971"/>
    </source>
</evidence>
<dbReference type="InterPro" id="IPR002401">
    <property type="entry name" value="Cyt_P450_E_grp-I"/>
</dbReference>
<evidence type="ECO:0000313" key="10">
    <source>
        <dbReference type="EMBL" id="KEF62905.1"/>
    </source>
</evidence>
<evidence type="ECO:0008006" key="12">
    <source>
        <dbReference type="Google" id="ProtNLM"/>
    </source>
</evidence>
<dbReference type="EMBL" id="AMGV01000001">
    <property type="protein sequence ID" value="KEF62905.1"/>
    <property type="molecule type" value="Genomic_DNA"/>
</dbReference>
<organism evidence="10 11">
    <name type="scientific">Exophiala aquamarina CBS 119918</name>
    <dbReference type="NCBI Taxonomy" id="1182545"/>
    <lineage>
        <taxon>Eukaryota</taxon>
        <taxon>Fungi</taxon>
        <taxon>Dikarya</taxon>
        <taxon>Ascomycota</taxon>
        <taxon>Pezizomycotina</taxon>
        <taxon>Eurotiomycetes</taxon>
        <taxon>Chaetothyriomycetidae</taxon>
        <taxon>Chaetothyriales</taxon>
        <taxon>Herpotrichiellaceae</taxon>
        <taxon>Exophiala</taxon>
    </lineage>
</organism>
<evidence type="ECO:0000256" key="2">
    <source>
        <dbReference type="ARBA" id="ARBA00010617"/>
    </source>
</evidence>
<dbReference type="PROSITE" id="PS00086">
    <property type="entry name" value="CYTOCHROME_P450"/>
    <property type="match status" value="1"/>
</dbReference>
<keyword evidence="6 8" id="KW-0503">Monooxygenase</keyword>
<dbReference type="InterPro" id="IPR036396">
    <property type="entry name" value="Cyt_P450_sf"/>
</dbReference>
<dbReference type="GO" id="GO:0016705">
    <property type="term" value="F:oxidoreductase activity, acting on paired donors, with incorporation or reduction of molecular oxygen"/>
    <property type="evidence" value="ECO:0007669"/>
    <property type="project" value="InterPro"/>
</dbReference>
<dbReference type="GO" id="GO:0005506">
    <property type="term" value="F:iron ion binding"/>
    <property type="evidence" value="ECO:0007669"/>
    <property type="project" value="InterPro"/>
</dbReference>
<keyword evidence="11" id="KW-1185">Reference proteome</keyword>
<comment type="caution">
    <text evidence="10">The sequence shown here is derived from an EMBL/GenBank/DDBJ whole genome shotgun (WGS) entry which is preliminary data.</text>
</comment>
<evidence type="ECO:0000256" key="7">
    <source>
        <dbReference type="PIRSR" id="PIRSR602401-1"/>
    </source>
</evidence>
<keyword evidence="5 7" id="KW-0408">Iron</keyword>